<keyword evidence="9" id="KW-1185">Reference proteome</keyword>
<dbReference type="CDD" id="cd00609">
    <property type="entry name" value="AAT_like"/>
    <property type="match status" value="1"/>
</dbReference>
<evidence type="ECO:0000256" key="1">
    <source>
        <dbReference type="ARBA" id="ARBA00001933"/>
    </source>
</evidence>
<dbReference type="InterPro" id="IPR004838">
    <property type="entry name" value="NHTrfase_class1_PyrdxlP-BS"/>
</dbReference>
<evidence type="ECO:0000256" key="3">
    <source>
        <dbReference type="ARBA" id="ARBA00022576"/>
    </source>
</evidence>
<comment type="caution">
    <text evidence="8">The sequence shown here is derived from an EMBL/GenBank/DDBJ whole genome shotgun (WGS) entry which is preliminary data.</text>
</comment>
<dbReference type="EC" id="2.6.1.-" evidence="6"/>
<keyword evidence="5" id="KW-0663">Pyridoxal phosphate</keyword>
<dbReference type="FunFam" id="3.40.640.10:FF:000033">
    <property type="entry name" value="Aspartate aminotransferase"/>
    <property type="match status" value="1"/>
</dbReference>
<evidence type="ECO:0000256" key="4">
    <source>
        <dbReference type="ARBA" id="ARBA00022679"/>
    </source>
</evidence>
<dbReference type="Gene3D" id="3.40.640.10">
    <property type="entry name" value="Type I PLP-dependent aspartate aminotransferase-like (Major domain)"/>
    <property type="match status" value="1"/>
</dbReference>
<feature type="domain" description="Aminotransferase class I/classII large" evidence="7">
    <location>
        <begin position="31"/>
        <end position="384"/>
    </location>
</feature>
<evidence type="ECO:0000313" key="8">
    <source>
        <dbReference type="EMBL" id="RUL89154.1"/>
    </source>
</evidence>
<reference evidence="8 9" key="2">
    <citation type="submission" date="2019-01" db="EMBL/GenBank/DDBJ databases">
        <title>Tautonia sociabilis, a novel thermotolerant planctomycete of Isosphaeraceae family, isolated from a 4000 m deep subterranean habitat.</title>
        <authorList>
            <person name="Kovaleva O.L."/>
            <person name="Elcheninov A.G."/>
            <person name="Van Heerden E."/>
            <person name="Toshchakov S.V."/>
            <person name="Novikov A."/>
            <person name="Bonch-Osmolovskaya E.A."/>
            <person name="Kublanov I.V."/>
        </authorList>
    </citation>
    <scope>NUCLEOTIDE SEQUENCE [LARGE SCALE GENOMIC DNA]</scope>
    <source>
        <strain evidence="8 9">GM2012</strain>
    </source>
</reference>
<evidence type="ECO:0000259" key="7">
    <source>
        <dbReference type="Pfam" id="PF00155"/>
    </source>
</evidence>
<accession>A0A432MNZ0</accession>
<proteinExistence type="inferred from homology"/>
<dbReference type="InterPro" id="IPR004839">
    <property type="entry name" value="Aminotransferase_I/II_large"/>
</dbReference>
<dbReference type="OrthoDB" id="231967at2"/>
<dbReference type="PANTHER" id="PTHR43807">
    <property type="entry name" value="FI04487P"/>
    <property type="match status" value="1"/>
</dbReference>
<keyword evidence="3 6" id="KW-0032">Aminotransferase</keyword>
<dbReference type="Gene3D" id="3.90.1150.10">
    <property type="entry name" value="Aspartate Aminotransferase, domain 1"/>
    <property type="match status" value="1"/>
</dbReference>
<dbReference type="AlphaFoldDB" id="A0A432MNZ0"/>
<dbReference type="GO" id="GO:0030170">
    <property type="term" value="F:pyridoxal phosphate binding"/>
    <property type="evidence" value="ECO:0007669"/>
    <property type="project" value="InterPro"/>
</dbReference>
<dbReference type="GO" id="GO:0005737">
    <property type="term" value="C:cytoplasm"/>
    <property type="evidence" value="ECO:0007669"/>
    <property type="project" value="TreeGrafter"/>
</dbReference>
<comment type="cofactor">
    <cofactor evidence="1 6">
        <name>pyridoxal 5'-phosphate</name>
        <dbReference type="ChEBI" id="CHEBI:597326"/>
    </cofactor>
</comment>
<organism evidence="8 9">
    <name type="scientific">Tautonia sociabilis</name>
    <dbReference type="NCBI Taxonomy" id="2080755"/>
    <lineage>
        <taxon>Bacteria</taxon>
        <taxon>Pseudomonadati</taxon>
        <taxon>Planctomycetota</taxon>
        <taxon>Planctomycetia</taxon>
        <taxon>Isosphaerales</taxon>
        <taxon>Isosphaeraceae</taxon>
        <taxon>Tautonia</taxon>
    </lineage>
</organism>
<reference evidence="8 9" key="1">
    <citation type="submission" date="2018-12" db="EMBL/GenBank/DDBJ databases">
        <authorList>
            <person name="Toschakov S.V."/>
        </authorList>
    </citation>
    <scope>NUCLEOTIDE SEQUENCE [LARGE SCALE GENOMIC DNA]</scope>
    <source>
        <strain evidence="8 9">GM2012</strain>
    </source>
</reference>
<dbReference type="PRINTS" id="PR00753">
    <property type="entry name" value="ACCSYNTHASE"/>
</dbReference>
<dbReference type="EMBL" id="RYZH01000004">
    <property type="protein sequence ID" value="RUL89154.1"/>
    <property type="molecule type" value="Genomic_DNA"/>
</dbReference>
<evidence type="ECO:0000256" key="2">
    <source>
        <dbReference type="ARBA" id="ARBA00007441"/>
    </source>
</evidence>
<dbReference type="RefSeq" id="WP_126723889.1">
    <property type="nucleotide sequence ID" value="NZ_RYZH01000004.1"/>
</dbReference>
<dbReference type="Pfam" id="PF00155">
    <property type="entry name" value="Aminotran_1_2"/>
    <property type="match status" value="1"/>
</dbReference>
<dbReference type="PANTHER" id="PTHR43807:SF20">
    <property type="entry name" value="FI04487P"/>
    <property type="match status" value="1"/>
</dbReference>
<dbReference type="SUPFAM" id="SSF53383">
    <property type="entry name" value="PLP-dependent transferases"/>
    <property type="match status" value="1"/>
</dbReference>
<comment type="similarity">
    <text evidence="2 6">Belongs to the class-I pyridoxal-phosphate-dependent aminotransferase family.</text>
</comment>
<dbReference type="InterPro" id="IPR015421">
    <property type="entry name" value="PyrdxlP-dep_Trfase_major"/>
</dbReference>
<evidence type="ECO:0000313" key="9">
    <source>
        <dbReference type="Proteomes" id="UP000280296"/>
    </source>
</evidence>
<dbReference type="Proteomes" id="UP000280296">
    <property type="component" value="Unassembled WGS sequence"/>
</dbReference>
<dbReference type="PROSITE" id="PS00105">
    <property type="entry name" value="AA_TRANSFER_CLASS_1"/>
    <property type="match status" value="1"/>
</dbReference>
<evidence type="ECO:0000256" key="5">
    <source>
        <dbReference type="ARBA" id="ARBA00022898"/>
    </source>
</evidence>
<protein>
    <recommendedName>
        <fullName evidence="6">Aminotransferase</fullName>
        <ecNumber evidence="6">2.6.1.-</ecNumber>
    </recommendedName>
</protein>
<dbReference type="InterPro" id="IPR015422">
    <property type="entry name" value="PyrdxlP-dep_Trfase_small"/>
</dbReference>
<dbReference type="InterPro" id="IPR051326">
    <property type="entry name" value="Kynurenine-oxoglutarate_AT"/>
</dbReference>
<evidence type="ECO:0000256" key="6">
    <source>
        <dbReference type="RuleBase" id="RU000481"/>
    </source>
</evidence>
<name>A0A432MNZ0_9BACT</name>
<sequence>MQHPLLSRKAERFTESVIRGMSIEARKYGAVNLAQGMPDFPAPEEIKDAACKAIRDDINQYAITWGSKNLREAIAEHASWHLGLEVDPEQEITVTCGSTEAMIVALLSLINPGDEVILTQPYYENYWPDCVIAGAEPRFVPIRPPHWTFDPDELAAAFNDRTKAIVLCNPNNPTGTVFSRDELEHVAALCRKWDVVAITDEIYEHLVYDGREHVCIAALDGMRERSVTVSGMSKTFGVTGWRVGTILAPPRMSWAFRQMHDFVSIGAAAPLQEAGATAYRLPRSYFSGLSASYQARRDRFCSALLEIGFDFDPPQGAYYVMADFSAFVGGLPDDEAFARHLVRELGVATVPGSSFFRDKELGRRFVRFCFCKRDETLNEAIGRLRALRALA</sequence>
<keyword evidence="4 6" id="KW-0808">Transferase</keyword>
<gene>
    <name evidence="8" type="ORF">TsocGM_03290</name>
</gene>
<dbReference type="InterPro" id="IPR015424">
    <property type="entry name" value="PyrdxlP-dep_Trfase"/>
</dbReference>
<dbReference type="GO" id="GO:0016212">
    <property type="term" value="F:kynurenine-oxoglutarate transaminase activity"/>
    <property type="evidence" value="ECO:0007669"/>
    <property type="project" value="TreeGrafter"/>
</dbReference>